<dbReference type="PROSITE" id="PS51375">
    <property type="entry name" value="PPR"/>
    <property type="match status" value="5"/>
</dbReference>
<comment type="similarity">
    <text evidence="1">Belongs to the PPR family. P subfamily.</text>
</comment>
<evidence type="ECO:0000256" key="1">
    <source>
        <dbReference type="ARBA" id="ARBA00007626"/>
    </source>
</evidence>
<reference evidence="5" key="1">
    <citation type="journal article" date="2016" name="Nat. Genet.">
        <title>A high-quality carrot genome assembly provides new insights into carotenoid accumulation and asterid genome evolution.</title>
        <authorList>
            <person name="Iorizzo M."/>
            <person name="Ellison S."/>
            <person name="Senalik D."/>
            <person name="Zeng P."/>
            <person name="Satapoomin P."/>
            <person name="Huang J."/>
            <person name="Bowman M."/>
            <person name="Iovene M."/>
            <person name="Sanseverino W."/>
            <person name="Cavagnaro P."/>
            <person name="Yildiz M."/>
            <person name="Macko-Podgorni A."/>
            <person name="Moranska E."/>
            <person name="Grzebelus E."/>
            <person name="Grzebelus D."/>
            <person name="Ashrafi H."/>
            <person name="Zheng Z."/>
            <person name="Cheng S."/>
            <person name="Spooner D."/>
            <person name="Van Deynze A."/>
            <person name="Simon P."/>
        </authorList>
    </citation>
    <scope>NUCLEOTIDE SEQUENCE</scope>
    <source>
        <tissue evidence="5">Leaf</tissue>
    </source>
</reference>
<feature type="region of interest" description="Disordered" evidence="4">
    <location>
        <begin position="511"/>
        <end position="556"/>
    </location>
</feature>
<evidence type="ECO:0000256" key="3">
    <source>
        <dbReference type="PROSITE-ProRule" id="PRU00708"/>
    </source>
</evidence>
<feature type="compositionally biased region" description="Basic residues" evidence="4">
    <location>
        <begin position="521"/>
        <end position="548"/>
    </location>
</feature>
<evidence type="ECO:0000256" key="4">
    <source>
        <dbReference type="SAM" id="MobiDB-lite"/>
    </source>
</evidence>
<dbReference type="Pfam" id="PF12854">
    <property type="entry name" value="PPR_1"/>
    <property type="match status" value="1"/>
</dbReference>
<feature type="repeat" description="PPR" evidence="3">
    <location>
        <begin position="297"/>
        <end position="331"/>
    </location>
</feature>
<dbReference type="Proteomes" id="UP000077755">
    <property type="component" value="Chromosome 7"/>
</dbReference>
<dbReference type="EMBL" id="CP093349">
    <property type="protein sequence ID" value="WOH09953.1"/>
    <property type="molecule type" value="Genomic_DNA"/>
</dbReference>
<gene>
    <name evidence="5" type="ORF">DCAR_0729414</name>
</gene>
<organism evidence="5 6">
    <name type="scientific">Daucus carota subsp. sativus</name>
    <name type="common">Carrot</name>
    <dbReference type="NCBI Taxonomy" id="79200"/>
    <lineage>
        <taxon>Eukaryota</taxon>
        <taxon>Viridiplantae</taxon>
        <taxon>Streptophyta</taxon>
        <taxon>Embryophyta</taxon>
        <taxon>Tracheophyta</taxon>
        <taxon>Spermatophyta</taxon>
        <taxon>Magnoliopsida</taxon>
        <taxon>eudicotyledons</taxon>
        <taxon>Gunneridae</taxon>
        <taxon>Pentapetalae</taxon>
        <taxon>asterids</taxon>
        <taxon>campanulids</taxon>
        <taxon>Apiales</taxon>
        <taxon>Apiaceae</taxon>
        <taxon>Apioideae</taxon>
        <taxon>Scandiceae</taxon>
        <taxon>Daucinae</taxon>
        <taxon>Daucus</taxon>
        <taxon>Daucus sect. Daucus</taxon>
    </lineage>
</organism>
<dbReference type="Pfam" id="PF01535">
    <property type="entry name" value="PPR"/>
    <property type="match status" value="1"/>
</dbReference>
<evidence type="ECO:0000313" key="5">
    <source>
        <dbReference type="EMBL" id="WOH09953.1"/>
    </source>
</evidence>
<dbReference type="InterPro" id="IPR050667">
    <property type="entry name" value="PPR-containing_protein"/>
</dbReference>
<dbReference type="Pfam" id="PF13041">
    <property type="entry name" value="PPR_2"/>
    <property type="match status" value="3"/>
</dbReference>
<dbReference type="NCBIfam" id="TIGR00756">
    <property type="entry name" value="PPR"/>
    <property type="match status" value="5"/>
</dbReference>
<dbReference type="AlphaFoldDB" id="A0AAF1B9Q9"/>
<accession>A0AAF1B9Q9</accession>
<protein>
    <recommendedName>
        <fullName evidence="7">Pentacotripeptide-repeat region of PRORP domain-containing protein</fullName>
    </recommendedName>
</protein>
<feature type="repeat" description="PPR" evidence="3">
    <location>
        <begin position="367"/>
        <end position="401"/>
    </location>
</feature>
<name>A0AAF1B9Q9_DAUCS</name>
<keyword evidence="2" id="KW-0677">Repeat</keyword>
<reference evidence="5" key="2">
    <citation type="submission" date="2022-03" db="EMBL/GenBank/DDBJ databases">
        <title>Draft title - Genomic analysis of global carrot germplasm unveils the trajectory of domestication and the origin of high carotenoid orange carrot.</title>
        <authorList>
            <person name="Iorizzo M."/>
            <person name="Ellison S."/>
            <person name="Senalik D."/>
            <person name="Macko-Podgorni A."/>
            <person name="Grzebelus D."/>
            <person name="Bostan H."/>
            <person name="Rolling W."/>
            <person name="Curaba J."/>
            <person name="Simon P."/>
        </authorList>
    </citation>
    <scope>NUCLEOTIDE SEQUENCE</scope>
    <source>
        <tissue evidence="5">Leaf</tissue>
    </source>
</reference>
<dbReference type="PANTHER" id="PTHR47939">
    <property type="entry name" value="MEMBRANE-ASSOCIATED SALT-INDUCIBLE PROTEIN-LIKE"/>
    <property type="match status" value="1"/>
</dbReference>
<keyword evidence="6" id="KW-1185">Reference proteome</keyword>
<feature type="repeat" description="PPR" evidence="3">
    <location>
        <begin position="468"/>
        <end position="502"/>
    </location>
</feature>
<evidence type="ECO:0000256" key="2">
    <source>
        <dbReference type="ARBA" id="ARBA00022737"/>
    </source>
</evidence>
<dbReference type="InterPro" id="IPR002885">
    <property type="entry name" value="PPR_rpt"/>
</dbReference>
<feature type="repeat" description="PPR" evidence="3">
    <location>
        <begin position="332"/>
        <end position="366"/>
    </location>
</feature>
<dbReference type="Gene3D" id="1.25.40.10">
    <property type="entry name" value="Tetratricopeptide repeat domain"/>
    <property type="match status" value="3"/>
</dbReference>
<proteinExistence type="inferred from homology"/>
<sequence>MALSNLVRRFQRTQTQLFLSYILAPLTQNVSSSVTPSNPCFIQTFHRTGILHSRYFTRTLYSSTHRGMNSVSVYEVADFTHTVNEDRACHQDNVLKLSNLLKKFSGFPSEEEEAMALLDDSGVEADESLVYLMIWECRQEWKISILLFKWGEKWNCNGGRNWILIIWVLGNHKKFNIAWCLIRDMHRSSLDTRKAMLIMIDRYAAANEPVKAIEAFNFMEKFRMTPDKEAFNTLLYYLCKNGNVEEAEEFMLVNKKLFPLEVEGFNIILNGWCNISLDVYEAKRVWREMSKCCILPNETSYTCMISCFSKVGNLFDSLRLYDEMKKRDWVPGVEVYNSLIYVLTRENCLNEAYKVVVKMKELGLQPDSTTYNSMICPLCEVTKLDEARAVLANMVAEKVSPSIETYHAFLDGTSLEGTLEVLNHMSKACLGPTSATFLIIIAKFFKKEQPDFALKIWMEMKQYKVVPDSTHYSILIEGLARFGLLGKAREFYSEMMINGIKDDPKLKNLLKLPGHGSSHQVGKRRLKSARPVKKPSQVGHRRSSKQSRKKENYTKD</sequence>
<feature type="repeat" description="PPR" evidence="3">
    <location>
        <begin position="433"/>
        <end position="467"/>
    </location>
</feature>
<dbReference type="KEGG" id="dcr:108194212"/>
<evidence type="ECO:0000313" key="6">
    <source>
        <dbReference type="Proteomes" id="UP000077755"/>
    </source>
</evidence>
<dbReference type="PANTHER" id="PTHR47939:SF5">
    <property type="entry name" value="PENTACOTRIPEPTIDE-REPEAT REGION OF PRORP DOMAIN-CONTAINING PROTEIN"/>
    <property type="match status" value="1"/>
</dbReference>
<dbReference type="InterPro" id="IPR011990">
    <property type="entry name" value="TPR-like_helical_dom_sf"/>
</dbReference>
<evidence type="ECO:0008006" key="7">
    <source>
        <dbReference type="Google" id="ProtNLM"/>
    </source>
</evidence>